<sequence>MKFRLTEDMRKKIWLYVIVIAIGISIYFAFDKIDFIIRSLRRVCSLTTPFILGFAIAFLLNKPMELIEVKLLGRLRMKPQHKRSIAAVLA</sequence>
<reference evidence="2 3" key="1">
    <citation type="submission" date="2014-08" db="EMBL/GenBank/DDBJ databases">
        <title>Clostridium innocuum, an unnegligible vancomycin-resistant pathogen causing extra-intestinal infections.</title>
        <authorList>
            <person name="Feng Y."/>
            <person name="Chiu C.-H."/>
        </authorList>
    </citation>
    <scope>NUCLEOTIDE SEQUENCE [LARGE SCALE GENOMIC DNA]</scope>
    <source>
        <strain evidence="2 3">AN88</strain>
    </source>
</reference>
<keyword evidence="1" id="KW-0472">Membrane</keyword>
<organism evidence="2 3">
    <name type="scientific">Clostridium innocuum</name>
    <dbReference type="NCBI Taxonomy" id="1522"/>
    <lineage>
        <taxon>Bacteria</taxon>
        <taxon>Bacillati</taxon>
        <taxon>Bacillota</taxon>
        <taxon>Clostridia</taxon>
        <taxon>Eubacteriales</taxon>
        <taxon>Clostridiaceae</taxon>
        <taxon>Clostridium</taxon>
    </lineage>
</organism>
<feature type="transmembrane region" description="Helical" evidence="1">
    <location>
        <begin position="13"/>
        <end position="30"/>
    </location>
</feature>
<evidence type="ECO:0000313" key="3">
    <source>
        <dbReference type="Proteomes" id="UP000030008"/>
    </source>
</evidence>
<keyword evidence="1" id="KW-1133">Transmembrane helix</keyword>
<gene>
    <name evidence="2" type="ORF">CIAN88_10880</name>
</gene>
<name>A0A099I5Y0_CLOIN</name>
<keyword evidence="1" id="KW-0812">Transmembrane</keyword>
<accession>A0A099I5Y0</accession>
<protein>
    <submittedName>
        <fullName evidence="2">Membrane protein</fullName>
    </submittedName>
</protein>
<proteinExistence type="predicted"/>
<dbReference type="AlphaFoldDB" id="A0A099I5Y0"/>
<dbReference type="EMBL" id="JQIF01000046">
    <property type="protein sequence ID" value="KGJ53115.1"/>
    <property type="molecule type" value="Genomic_DNA"/>
</dbReference>
<feature type="non-terminal residue" evidence="2">
    <location>
        <position position="90"/>
    </location>
</feature>
<evidence type="ECO:0000313" key="2">
    <source>
        <dbReference type="EMBL" id="KGJ53115.1"/>
    </source>
</evidence>
<evidence type="ECO:0000256" key="1">
    <source>
        <dbReference type="SAM" id="Phobius"/>
    </source>
</evidence>
<dbReference type="Proteomes" id="UP000030008">
    <property type="component" value="Unassembled WGS sequence"/>
</dbReference>
<comment type="caution">
    <text evidence="2">The sequence shown here is derived from an EMBL/GenBank/DDBJ whole genome shotgun (WGS) entry which is preliminary data.</text>
</comment>